<dbReference type="InterPro" id="IPR000845">
    <property type="entry name" value="Nucleoside_phosphorylase_d"/>
</dbReference>
<dbReference type="Proteomes" id="UP000886812">
    <property type="component" value="Unassembled WGS sequence"/>
</dbReference>
<dbReference type="PANTHER" id="PTHR42679:SF2">
    <property type="entry name" value="S-METHYL-5'-THIOADENOSINE PHOSPHORYLASE"/>
    <property type="match status" value="1"/>
</dbReference>
<dbReference type="InterPro" id="IPR035994">
    <property type="entry name" value="Nucleoside_phosphorylase_sf"/>
</dbReference>
<dbReference type="CDD" id="cd09010">
    <property type="entry name" value="MTAP_SsMTAPII_like_MTIP"/>
    <property type="match status" value="1"/>
</dbReference>
<dbReference type="PANTHER" id="PTHR42679">
    <property type="entry name" value="S-METHYL-5'-THIOADENOSINE PHOSPHORYLASE"/>
    <property type="match status" value="1"/>
</dbReference>
<organism evidence="4 5">
    <name type="scientific">Candidatus Spyradosoma merdigallinarum</name>
    <dbReference type="NCBI Taxonomy" id="2840950"/>
    <lineage>
        <taxon>Bacteria</taxon>
        <taxon>Pseudomonadati</taxon>
        <taxon>Verrucomicrobiota</taxon>
        <taxon>Opitutia</taxon>
        <taxon>Opitutia incertae sedis</taxon>
        <taxon>Candidatus Spyradosoma</taxon>
    </lineage>
</organism>
<dbReference type="GO" id="GO:0009116">
    <property type="term" value="P:nucleoside metabolic process"/>
    <property type="evidence" value="ECO:0007669"/>
    <property type="project" value="InterPro"/>
</dbReference>
<reference evidence="4" key="1">
    <citation type="submission" date="2020-10" db="EMBL/GenBank/DDBJ databases">
        <authorList>
            <person name="Gilroy R."/>
        </authorList>
    </citation>
    <scope>NUCLEOTIDE SEQUENCE</scope>
    <source>
        <strain evidence="4">10669</strain>
    </source>
</reference>
<name>A0A9D1NKJ0_9BACT</name>
<evidence type="ECO:0000313" key="4">
    <source>
        <dbReference type="EMBL" id="HIV04844.1"/>
    </source>
</evidence>
<keyword evidence="1" id="KW-0328">Glycosyltransferase</keyword>
<evidence type="ECO:0000256" key="2">
    <source>
        <dbReference type="ARBA" id="ARBA00022679"/>
    </source>
</evidence>
<accession>A0A9D1NKJ0</accession>
<sequence length="240" mass="25602">MPEHAVIGGTGLEKLGERNGEKRVVATPFGDAEIHCSRDGVAFVSRHRADHSLAPHRVNFRANVHALSALGVKNVFAVYAVGSITDALPPGTAGVVADFIDFSGRGGNTFFDGAAFPLKHADMTRLVCEPLAERFARAARECGLPLRERRGVYAMTAGPRLETPAEIRALRALGADFVGMTMGTEAPLCVEAGMRFLPIAFSVNWAAGVEKRDGVGFISDEETAEISEKITRAAVRALLS</sequence>
<dbReference type="Pfam" id="PF01048">
    <property type="entry name" value="PNP_UDP_1"/>
    <property type="match status" value="1"/>
</dbReference>
<protein>
    <submittedName>
        <fullName evidence="4">MTAP family purine nucleoside phosphorylase</fullName>
    </submittedName>
</protein>
<evidence type="ECO:0000259" key="3">
    <source>
        <dbReference type="Pfam" id="PF01048"/>
    </source>
</evidence>
<gene>
    <name evidence="4" type="ORF">IAC75_06855</name>
</gene>
<dbReference type="GO" id="GO:0017061">
    <property type="term" value="F:S-methyl-5-thioadenosine phosphorylase activity"/>
    <property type="evidence" value="ECO:0007669"/>
    <property type="project" value="InterPro"/>
</dbReference>
<evidence type="ECO:0000256" key="1">
    <source>
        <dbReference type="ARBA" id="ARBA00022676"/>
    </source>
</evidence>
<dbReference type="SUPFAM" id="SSF53167">
    <property type="entry name" value="Purine and uridine phosphorylases"/>
    <property type="match status" value="1"/>
</dbReference>
<dbReference type="InterPro" id="IPR010044">
    <property type="entry name" value="MTAP"/>
</dbReference>
<proteinExistence type="predicted"/>
<dbReference type="GO" id="GO:0019509">
    <property type="term" value="P:L-methionine salvage from methylthioadenosine"/>
    <property type="evidence" value="ECO:0007669"/>
    <property type="project" value="TreeGrafter"/>
</dbReference>
<feature type="domain" description="Nucleoside phosphorylase" evidence="3">
    <location>
        <begin position="5"/>
        <end position="239"/>
    </location>
</feature>
<dbReference type="GO" id="GO:0005829">
    <property type="term" value="C:cytosol"/>
    <property type="evidence" value="ECO:0007669"/>
    <property type="project" value="TreeGrafter"/>
</dbReference>
<dbReference type="EMBL" id="DVOG01000182">
    <property type="protein sequence ID" value="HIV04844.1"/>
    <property type="molecule type" value="Genomic_DNA"/>
</dbReference>
<dbReference type="Gene3D" id="3.40.50.1580">
    <property type="entry name" value="Nucleoside phosphorylase domain"/>
    <property type="match status" value="1"/>
</dbReference>
<evidence type="ECO:0000313" key="5">
    <source>
        <dbReference type="Proteomes" id="UP000886812"/>
    </source>
</evidence>
<dbReference type="AlphaFoldDB" id="A0A9D1NKJ0"/>
<keyword evidence="2" id="KW-0808">Transferase</keyword>
<comment type="caution">
    <text evidence="4">The sequence shown here is derived from an EMBL/GenBank/DDBJ whole genome shotgun (WGS) entry which is preliminary data.</text>
</comment>
<reference evidence="4" key="2">
    <citation type="journal article" date="2021" name="PeerJ">
        <title>Extensive microbial diversity within the chicken gut microbiome revealed by metagenomics and culture.</title>
        <authorList>
            <person name="Gilroy R."/>
            <person name="Ravi A."/>
            <person name="Getino M."/>
            <person name="Pursley I."/>
            <person name="Horton D.L."/>
            <person name="Alikhan N.F."/>
            <person name="Baker D."/>
            <person name="Gharbi K."/>
            <person name="Hall N."/>
            <person name="Watson M."/>
            <person name="Adriaenssens E.M."/>
            <person name="Foster-Nyarko E."/>
            <person name="Jarju S."/>
            <person name="Secka A."/>
            <person name="Antonio M."/>
            <person name="Oren A."/>
            <person name="Chaudhuri R.R."/>
            <person name="La Ragione R."/>
            <person name="Hildebrand F."/>
            <person name="Pallen M.J."/>
        </authorList>
    </citation>
    <scope>NUCLEOTIDE SEQUENCE</scope>
    <source>
        <strain evidence="4">10669</strain>
    </source>
</reference>